<dbReference type="PRINTS" id="PR00189">
    <property type="entry name" value="TRNSTHYRETIN"/>
</dbReference>
<comment type="similarity">
    <text evidence="3 8">Belongs to the transthyretin family. 5-hydroxyisourate hydrolase subfamily.</text>
</comment>
<feature type="domain" description="Transthyretin/hydroxyisourate hydrolase" evidence="9">
    <location>
        <begin position="3"/>
        <end position="107"/>
    </location>
</feature>
<organism evidence="10 11">
    <name type="scientific">Micromonospora mirobrigensis</name>
    <dbReference type="NCBI Taxonomy" id="262898"/>
    <lineage>
        <taxon>Bacteria</taxon>
        <taxon>Bacillati</taxon>
        <taxon>Actinomycetota</taxon>
        <taxon>Actinomycetes</taxon>
        <taxon>Micromonosporales</taxon>
        <taxon>Micromonosporaceae</taxon>
        <taxon>Micromonospora</taxon>
    </lineage>
</organism>
<reference evidence="11" key="1">
    <citation type="submission" date="2016-06" db="EMBL/GenBank/DDBJ databases">
        <authorList>
            <person name="Varghese N."/>
            <person name="Submissions Spin"/>
        </authorList>
    </citation>
    <scope>NUCLEOTIDE SEQUENCE [LARGE SCALE GENOMIC DNA]</scope>
    <source>
        <strain evidence="11">DSM 44830</strain>
    </source>
</reference>
<dbReference type="GO" id="GO:0006144">
    <property type="term" value="P:purine nucleobase metabolic process"/>
    <property type="evidence" value="ECO:0007669"/>
    <property type="project" value="UniProtKB-KW"/>
</dbReference>
<evidence type="ECO:0000256" key="5">
    <source>
        <dbReference type="ARBA" id="ARBA00022631"/>
    </source>
</evidence>
<dbReference type="Pfam" id="PF00576">
    <property type="entry name" value="Transthyretin"/>
    <property type="match status" value="1"/>
</dbReference>
<dbReference type="STRING" id="262898.GA0070564_102651"/>
<accession>A0A1C4X1L6</accession>
<proteinExistence type="inferred from homology"/>
<dbReference type="InterPro" id="IPR014306">
    <property type="entry name" value="Hydroxyisourate_hydrolase"/>
</dbReference>
<keyword evidence="6 8" id="KW-0378">Hydrolase</keyword>
<dbReference type="RefSeq" id="WP_091606539.1">
    <property type="nucleotide sequence ID" value="NZ_FMCX01000002.1"/>
</dbReference>
<evidence type="ECO:0000256" key="2">
    <source>
        <dbReference type="ARBA" id="ARBA00002704"/>
    </source>
</evidence>
<dbReference type="SUPFAM" id="SSF49472">
    <property type="entry name" value="Transthyretin (synonym: prealbumin)"/>
    <property type="match status" value="1"/>
</dbReference>
<dbReference type="PANTHER" id="PTHR10395">
    <property type="entry name" value="URICASE AND TRANSTHYRETIN-RELATED"/>
    <property type="match status" value="1"/>
</dbReference>
<comment type="subunit">
    <text evidence="4 8">Homotetramer.</text>
</comment>
<sequence>MSLSTHVLDITTGLPAPELAVVVERCHRDAWQHLARACTDADGRVRELYAPHAGVHRLRFDTGRYFVDRGVHTFYPEIVVTFQIVDEGAHHHVPLLLGPFGYSTYRGS</sequence>
<dbReference type="AlphaFoldDB" id="A0A1C4X1L6"/>
<evidence type="ECO:0000256" key="8">
    <source>
        <dbReference type="RuleBase" id="RU361270"/>
    </source>
</evidence>
<dbReference type="Proteomes" id="UP000199504">
    <property type="component" value="Unassembled WGS sequence"/>
</dbReference>
<dbReference type="InterPro" id="IPR036817">
    <property type="entry name" value="Transthyretin/HIU_hydrolase_sf"/>
</dbReference>
<dbReference type="PANTHER" id="PTHR10395:SF7">
    <property type="entry name" value="5-HYDROXYISOURATE HYDROLASE"/>
    <property type="match status" value="1"/>
</dbReference>
<evidence type="ECO:0000313" key="10">
    <source>
        <dbReference type="EMBL" id="SCF02387.1"/>
    </source>
</evidence>
<evidence type="ECO:0000313" key="11">
    <source>
        <dbReference type="Proteomes" id="UP000199504"/>
    </source>
</evidence>
<evidence type="ECO:0000256" key="6">
    <source>
        <dbReference type="ARBA" id="ARBA00022801"/>
    </source>
</evidence>
<dbReference type="InterPro" id="IPR023418">
    <property type="entry name" value="Thyroxine_BS"/>
</dbReference>
<evidence type="ECO:0000256" key="1">
    <source>
        <dbReference type="ARBA" id="ARBA00001043"/>
    </source>
</evidence>
<dbReference type="InterPro" id="IPR000895">
    <property type="entry name" value="Transthyretin/HIU_hydrolase"/>
</dbReference>
<evidence type="ECO:0000256" key="3">
    <source>
        <dbReference type="ARBA" id="ARBA00009850"/>
    </source>
</evidence>
<dbReference type="NCBIfam" id="TIGR02962">
    <property type="entry name" value="hdxy_isourate"/>
    <property type="match status" value="1"/>
</dbReference>
<dbReference type="CDD" id="cd05822">
    <property type="entry name" value="TLP_HIUase"/>
    <property type="match status" value="1"/>
</dbReference>
<feature type="binding site" evidence="7">
    <location>
        <position position="105"/>
    </location>
    <ligand>
        <name>substrate</name>
    </ligand>
</feature>
<gene>
    <name evidence="10" type="ORF">GA0070564_102651</name>
</gene>
<protein>
    <recommendedName>
        <fullName evidence="8">5-hydroxyisourate hydrolase</fullName>
        <shortName evidence="8">HIU hydrolase</shortName>
        <shortName evidence="8">HIUHase</shortName>
        <ecNumber evidence="8">3.5.2.17</ecNumber>
    </recommendedName>
</protein>
<comment type="catalytic activity">
    <reaction evidence="1 8">
        <text>5-hydroxyisourate + H2O = 5-hydroxy-2-oxo-4-ureido-2,5-dihydro-1H-imidazole-5-carboxylate + H(+)</text>
        <dbReference type="Rhea" id="RHEA:23736"/>
        <dbReference type="ChEBI" id="CHEBI:15377"/>
        <dbReference type="ChEBI" id="CHEBI:15378"/>
        <dbReference type="ChEBI" id="CHEBI:18072"/>
        <dbReference type="ChEBI" id="CHEBI:58639"/>
        <dbReference type="EC" id="3.5.2.17"/>
    </reaction>
</comment>
<keyword evidence="5 8" id="KW-0659">Purine metabolism</keyword>
<comment type="function">
    <text evidence="2">Catalyzes the hydrolysis of 5-hydroxyisourate (HIU) to 2-oxo-4-hydroxy-4-carboxy-5-ureidoimidazoline (OHCU).</text>
</comment>
<name>A0A1C4X1L6_9ACTN</name>
<dbReference type="GO" id="GO:0033971">
    <property type="term" value="F:hydroxyisourate hydrolase activity"/>
    <property type="evidence" value="ECO:0007669"/>
    <property type="project" value="UniProtKB-EC"/>
</dbReference>
<dbReference type="Gene3D" id="2.60.40.180">
    <property type="entry name" value="Transthyretin/hydroxyisourate hydrolase domain"/>
    <property type="match status" value="1"/>
</dbReference>
<dbReference type="InterPro" id="IPR023416">
    <property type="entry name" value="Transthyretin/HIU_hydrolase_d"/>
</dbReference>
<keyword evidence="11" id="KW-1185">Reference proteome</keyword>
<dbReference type="PROSITE" id="PS00768">
    <property type="entry name" value="TRANSTHYRETIN_1"/>
    <property type="match status" value="1"/>
</dbReference>
<feature type="binding site" evidence="7">
    <location>
        <position position="6"/>
    </location>
    <ligand>
        <name>substrate</name>
    </ligand>
</feature>
<dbReference type="OrthoDB" id="9792386at2"/>
<evidence type="ECO:0000259" key="9">
    <source>
        <dbReference type="Pfam" id="PF00576"/>
    </source>
</evidence>
<evidence type="ECO:0000256" key="4">
    <source>
        <dbReference type="ARBA" id="ARBA00011881"/>
    </source>
</evidence>
<feature type="binding site" evidence="7">
    <location>
        <position position="44"/>
    </location>
    <ligand>
        <name>substrate</name>
    </ligand>
</feature>
<evidence type="ECO:0000256" key="7">
    <source>
        <dbReference type="PIRSR" id="PIRSR600895-51"/>
    </source>
</evidence>
<dbReference type="EMBL" id="FMCX01000002">
    <property type="protein sequence ID" value="SCF02387.1"/>
    <property type="molecule type" value="Genomic_DNA"/>
</dbReference>
<dbReference type="EC" id="3.5.2.17" evidence="8"/>